<organism evidence="2">
    <name type="scientific">Candidatus Kentrum sp. FW</name>
    <dbReference type="NCBI Taxonomy" id="2126338"/>
    <lineage>
        <taxon>Bacteria</taxon>
        <taxon>Pseudomonadati</taxon>
        <taxon>Pseudomonadota</taxon>
        <taxon>Gammaproteobacteria</taxon>
        <taxon>Candidatus Kentrum</taxon>
    </lineage>
</organism>
<accession>A0A450SAY4</accession>
<name>A0A450SAY4_9GAMM</name>
<protein>
    <submittedName>
        <fullName evidence="2">Uncharacterized protein</fullName>
    </submittedName>
</protein>
<reference evidence="2" key="1">
    <citation type="submission" date="2019-02" db="EMBL/GenBank/DDBJ databases">
        <authorList>
            <person name="Gruber-Vodicka R. H."/>
            <person name="Seah K. B. B."/>
        </authorList>
    </citation>
    <scope>NUCLEOTIDE SEQUENCE</scope>
    <source>
        <strain evidence="2">BECK_BZ15</strain>
    </source>
</reference>
<keyword evidence="1" id="KW-1133">Transmembrane helix</keyword>
<keyword evidence="1" id="KW-0812">Transmembrane</keyword>
<evidence type="ECO:0000313" key="2">
    <source>
        <dbReference type="EMBL" id="VFJ49293.1"/>
    </source>
</evidence>
<gene>
    <name evidence="2" type="ORF">BECKFW1821A_GA0114235_102242</name>
</gene>
<evidence type="ECO:0000256" key="1">
    <source>
        <dbReference type="SAM" id="Phobius"/>
    </source>
</evidence>
<sequence>MLGFALTGSPQPTAPLPLTLYPPPTGFLVIIVASLATVPRGNNHDLRKQSFPGRVPKQELGHQRNLRNRKNTHGAFDCLYQPRVPHSMPFLFGLRILARHGKQGHGHPRALPTHP</sequence>
<dbReference type="EMBL" id="CAADEW010000022">
    <property type="protein sequence ID" value="VFJ49293.1"/>
    <property type="molecule type" value="Genomic_DNA"/>
</dbReference>
<proteinExistence type="predicted"/>
<feature type="transmembrane region" description="Helical" evidence="1">
    <location>
        <begin position="20"/>
        <end position="38"/>
    </location>
</feature>
<keyword evidence="1" id="KW-0472">Membrane</keyword>
<dbReference type="AlphaFoldDB" id="A0A450SAY4"/>